<keyword evidence="3 7" id="KW-0489">Methyltransferase</keyword>
<dbReference type="RefSeq" id="WP_211423288.1">
    <property type="nucleotide sequence ID" value="NZ_CP072643.1"/>
</dbReference>
<dbReference type="InterPro" id="IPR029063">
    <property type="entry name" value="SAM-dependent_MTases_sf"/>
</dbReference>
<evidence type="ECO:0000256" key="2">
    <source>
        <dbReference type="ARBA" id="ARBA00011900"/>
    </source>
</evidence>
<dbReference type="EMBL" id="CP072643">
    <property type="protein sequence ID" value="QUV95046.1"/>
    <property type="molecule type" value="Genomic_DNA"/>
</dbReference>
<evidence type="ECO:0000256" key="3">
    <source>
        <dbReference type="ARBA" id="ARBA00022603"/>
    </source>
</evidence>
<dbReference type="NCBIfam" id="TIGR00571">
    <property type="entry name" value="dam"/>
    <property type="match status" value="1"/>
</dbReference>
<dbReference type="Pfam" id="PF02086">
    <property type="entry name" value="MethyltransfD12"/>
    <property type="match status" value="1"/>
</dbReference>
<evidence type="ECO:0000256" key="1">
    <source>
        <dbReference type="ARBA" id="ARBA00006594"/>
    </source>
</evidence>
<evidence type="ECO:0000256" key="7">
    <source>
        <dbReference type="RuleBase" id="RU361257"/>
    </source>
</evidence>
<dbReference type="PANTHER" id="PTHR30481">
    <property type="entry name" value="DNA ADENINE METHYLASE"/>
    <property type="match status" value="1"/>
</dbReference>
<dbReference type="GO" id="GO:0032259">
    <property type="term" value="P:methylation"/>
    <property type="evidence" value="ECO:0007669"/>
    <property type="project" value="UniProtKB-KW"/>
</dbReference>
<organism evidence="8 9">
    <name type="scientific">Chloracidobacterium sp. N</name>
    <dbReference type="NCBI Taxonomy" id="2821540"/>
    <lineage>
        <taxon>Bacteria</taxon>
        <taxon>Pseudomonadati</taxon>
        <taxon>Acidobacteriota</taxon>
        <taxon>Terriglobia</taxon>
        <taxon>Terriglobales</taxon>
        <taxon>Acidobacteriaceae</taxon>
        <taxon>Chloracidobacterium</taxon>
        <taxon>Chloracidobacterium aggregatum</taxon>
    </lineage>
</organism>
<evidence type="ECO:0000313" key="8">
    <source>
        <dbReference type="EMBL" id="QUV95046.1"/>
    </source>
</evidence>
<dbReference type="SUPFAM" id="SSF53335">
    <property type="entry name" value="S-adenosyl-L-methionine-dependent methyltransferases"/>
    <property type="match status" value="1"/>
</dbReference>
<comment type="catalytic activity">
    <reaction evidence="6 7">
        <text>a 2'-deoxyadenosine in DNA + S-adenosyl-L-methionine = an N(6)-methyl-2'-deoxyadenosine in DNA + S-adenosyl-L-homocysteine + H(+)</text>
        <dbReference type="Rhea" id="RHEA:15197"/>
        <dbReference type="Rhea" id="RHEA-COMP:12418"/>
        <dbReference type="Rhea" id="RHEA-COMP:12419"/>
        <dbReference type="ChEBI" id="CHEBI:15378"/>
        <dbReference type="ChEBI" id="CHEBI:57856"/>
        <dbReference type="ChEBI" id="CHEBI:59789"/>
        <dbReference type="ChEBI" id="CHEBI:90615"/>
        <dbReference type="ChEBI" id="CHEBI:90616"/>
        <dbReference type="EC" id="2.1.1.72"/>
    </reaction>
</comment>
<dbReference type="InterPro" id="IPR023095">
    <property type="entry name" value="Ade_MeTrfase_dom_2"/>
</dbReference>
<keyword evidence="5 7" id="KW-0949">S-adenosyl-L-methionine</keyword>
<comment type="similarity">
    <text evidence="1 7">Belongs to the N(4)/N(6)-methyltransferase family.</text>
</comment>
<keyword evidence="9" id="KW-1185">Reference proteome</keyword>
<reference evidence="8 9" key="1">
    <citation type="submission" date="2021-03" db="EMBL/GenBank/DDBJ databases">
        <title>Genomic and phenotypic characterization of Chloracidobacterium isolates provides evidence for multiple species.</title>
        <authorList>
            <person name="Saini M.K."/>
            <person name="Costas A.M.G."/>
            <person name="Tank M."/>
            <person name="Bryant D.A."/>
        </authorList>
    </citation>
    <scope>NUCLEOTIDE SEQUENCE [LARGE SCALE GENOMIC DNA]</scope>
    <source>
        <strain evidence="8 9">N</strain>
    </source>
</reference>
<sequence length="309" mass="36085">MTSQKLPWMIEKVIVPPIKCQGIKTKLVKFILSNTSWSGKGRWVEPFLGSGVVLFNLQPERALVNDINPHIINLYRMIYEGSLSPEEVGRYLTAEGKRLLSKGEEHYYFIRERFNKTGDPLDFIFLNRSCFNGVMRFNSKGQFNVPFCRKLDRFRPAYVTKIVNQVLKIKKMVCNKDWEFRNEDWRKCLEGLSKDDFVYLDPPYVGRHADYYQRWSEREALELARIIKSLPCGFALSMWKQNKYRINEHLEYYLDGLVVKSFMHFYHVGSSENLRNSIEEVLLIKPGCETAPFELLKSSKAAQLALALG</sequence>
<dbReference type="EC" id="2.1.1.72" evidence="2 7"/>
<evidence type="ECO:0000256" key="4">
    <source>
        <dbReference type="ARBA" id="ARBA00022679"/>
    </source>
</evidence>
<dbReference type="PROSITE" id="PS00092">
    <property type="entry name" value="N6_MTASE"/>
    <property type="match status" value="1"/>
</dbReference>
<dbReference type="InterPro" id="IPR002052">
    <property type="entry name" value="DNA_methylase_N6_adenine_CS"/>
</dbReference>
<evidence type="ECO:0000256" key="5">
    <source>
        <dbReference type="ARBA" id="ARBA00022691"/>
    </source>
</evidence>
<dbReference type="Gene3D" id="1.10.1020.10">
    <property type="entry name" value="Adenine-specific Methyltransferase, Domain 2"/>
    <property type="match status" value="1"/>
</dbReference>
<protein>
    <recommendedName>
        <fullName evidence="2 7">Site-specific DNA-methyltransferase (adenine-specific)</fullName>
        <ecNumber evidence="2 7">2.1.1.72</ecNumber>
    </recommendedName>
</protein>
<dbReference type="PIRSF" id="PIRSF000398">
    <property type="entry name" value="M_m6A_EcoRV"/>
    <property type="match status" value="1"/>
</dbReference>
<dbReference type="PRINTS" id="PR00505">
    <property type="entry name" value="D12N6MTFRASE"/>
</dbReference>
<dbReference type="Proteomes" id="UP000677668">
    <property type="component" value="Chromosome 2"/>
</dbReference>
<accession>A0ABX8B677</accession>
<keyword evidence="4 7" id="KW-0808">Transferase</keyword>
<evidence type="ECO:0000256" key="6">
    <source>
        <dbReference type="ARBA" id="ARBA00047942"/>
    </source>
</evidence>
<name>A0ABX8B677_9BACT</name>
<dbReference type="Gene3D" id="3.40.50.150">
    <property type="entry name" value="Vaccinia Virus protein VP39"/>
    <property type="match status" value="1"/>
</dbReference>
<proteinExistence type="inferred from homology"/>
<dbReference type="GO" id="GO:0009007">
    <property type="term" value="F:site-specific DNA-methyltransferase (adenine-specific) activity"/>
    <property type="evidence" value="ECO:0007669"/>
    <property type="project" value="UniProtKB-EC"/>
</dbReference>
<dbReference type="PANTHER" id="PTHR30481:SF3">
    <property type="entry name" value="DNA ADENINE METHYLASE"/>
    <property type="match status" value="1"/>
</dbReference>
<dbReference type="InterPro" id="IPR012263">
    <property type="entry name" value="M_m6A_EcoRV"/>
</dbReference>
<gene>
    <name evidence="8" type="ORF">J8C05_13540</name>
</gene>
<dbReference type="InterPro" id="IPR012327">
    <property type="entry name" value="MeTrfase_D12"/>
</dbReference>
<evidence type="ECO:0000313" key="9">
    <source>
        <dbReference type="Proteomes" id="UP000677668"/>
    </source>
</evidence>